<dbReference type="Proteomes" id="UP001500063">
    <property type="component" value="Unassembled WGS sequence"/>
</dbReference>
<dbReference type="PANTHER" id="PTHR38443:SF2">
    <property type="entry name" value="NON-HEMOLYTIC ENTEROTOXIN LYTIC COMPONENT L1"/>
    <property type="match status" value="1"/>
</dbReference>
<sequence>MPQTPKISPPVQSALLGSHAPALAVQSLIGCIELTYPLQFEDLKDLPQVRTELEKLDQLVADEAVTALSGIATHTQAAQRHGRSWRNRLLQQFLSTASDVHGYADLFGVAAEEAIQQLKAAGSDTSKQRKALSDARNQLSILRDDVGESRKGPARDLRTDLTNFAVLVNGDSAAFDTDRQTAEKAITGQGGIIEKLKGRLDVLGRQLADDLAKIAQGVIEVGEGIVLIVIGGIFTIADKSDAGIGFIDAGIGRLKDHSGHTVSDVDLNKEKSELLNLQESLSVLQASIASFSAAQQAVATFASSNHNSVTGADGLVGMWDAHGDALDAQIQAIDAPHADPAQLVKDVGTFFAAALNDWQAGQKTAKFVLDGLEGIQDNVDTTRVDRQGAA</sequence>
<evidence type="ECO:0000313" key="1">
    <source>
        <dbReference type="EMBL" id="GAA0342260.1"/>
    </source>
</evidence>
<dbReference type="RefSeq" id="WP_344117232.1">
    <property type="nucleotide sequence ID" value="NZ_BAAABW010000008.1"/>
</dbReference>
<reference evidence="2" key="1">
    <citation type="journal article" date="2019" name="Int. J. Syst. Evol. Microbiol.">
        <title>The Global Catalogue of Microorganisms (GCM) 10K type strain sequencing project: providing services to taxonomists for standard genome sequencing and annotation.</title>
        <authorList>
            <consortium name="The Broad Institute Genomics Platform"/>
            <consortium name="The Broad Institute Genome Sequencing Center for Infectious Disease"/>
            <person name="Wu L."/>
            <person name="Ma J."/>
        </authorList>
    </citation>
    <scope>NUCLEOTIDE SEQUENCE [LARGE SCALE GENOMIC DNA]</scope>
    <source>
        <strain evidence="2">JCM 4565</strain>
    </source>
</reference>
<proteinExistence type="predicted"/>
<dbReference type="PROSITE" id="PS51257">
    <property type="entry name" value="PROKAR_LIPOPROTEIN"/>
    <property type="match status" value="1"/>
</dbReference>
<dbReference type="InterPro" id="IPR052785">
    <property type="entry name" value="Enterotoxin_cmpnt"/>
</dbReference>
<evidence type="ECO:0000313" key="2">
    <source>
        <dbReference type="Proteomes" id="UP001500063"/>
    </source>
</evidence>
<dbReference type="Pfam" id="PF05791">
    <property type="entry name" value="Bacillus_HBL"/>
    <property type="match status" value="1"/>
</dbReference>
<organism evidence="1 2">
    <name type="scientific">Streptomyces blastmyceticus</name>
    <dbReference type="NCBI Taxonomy" id="68180"/>
    <lineage>
        <taxon>Bacteria</taxon>
        <taxon>Bacillati</taxon>
        <taxon>Actinomycetota</taxon>
        <taxon>Actinomycetes</taxon>
        <taxon>Kitasatosporales</taxon>
        <taxon>Streptomycetaceae</taxon>
        <taxon>Streptomyces</taxon>
    </lineage>
</organism>
<protein>
    <recommendedName>
        <fullName evidence="3">XaxA</fullName>
    </recommendedName>
</protein>
<name>A0ABP3GF75_9ACTN</name>
<accession>A0ABP3GF75</accession>
<comment type="caution">
    <text evidence="1">The sequence shown here is derived from an EMBL/GenBank/DDBJ whole genome shotgun (WGS) entry which is preliminary data.</text>
</comment>
<dbReference type="SUPFAM" id="SSF58100">
    <property type="entry name" value="Bacterial hemolysins"/>
    <property type="match status" value="1"/>
</dbReference>
<dbReference type="PANTHER" id="PTHR38443">
    <property type="match status" value="1"/>
</dbReference>
<gene>
    <name evidence="1" type="ORF">GCM10010319_18060</name>
</gene>
<dbReference type="InterPro" id="IPR008414">
    <property type="entry name" value="HBL"/>
</dbReference>
<dbReference type="Gene3D" id="1.20.1170.10">
    <property type="match status" value="1"/>
</dbReference>
<evidence type="ECO:0008006" key="3">
    <source>
        <dbReference type="Google" id="ProtNLM"/>
    </source>
</evidence>
<keyword evidence="2" id="KW-1185">Reference proteome</keyword>
<dbReference type="EMBL" id="BAAABW010000008">
    <property type="protein sequence ID" value="GAA0342260.1"/>
    <property type="molecule type" value="Genomic_DNA"/>
</dbReference>